<evidence type="ECO:0000256" key="3">
    <source>
        <dbReference type="ARBA" id="ARBA00022884"/>
    </source>
</evidence>
<dbReference type="Pfam" id="PF07647">
    <property type="entry name" value="SAM_2"/>
    <property type="match status" value="1"/>
</dbReference>
<comment type="subcellular location">
    <subcellularLocation>
        <location evidence="1">Cytoplasm</location>
    </subcellularLocation>
</comment>
<dbReference type="OrthoDB" id="2155283at2759"/>
<dbReference type="PANTHER" id="PTHR12515">
    <property type="entry name" value="STERILE ALPHA MOTIF DOMAIN CONTAINING PROTEIN 4-RELATED"/>
    <property type="match status" value="1"/>
</dbReference>
<evidence type="ECO:0000313" key="7">
    <source>
        <dbReference type="Proteomes" id="UP000284842"/>
    </source>
</evidence>
<keyword evidence="7" id="KW-1185">Reference proteome</keyword>
<dbReference type="SUPFAM" id="SSF47769">
    <property type="entry name" value="SAM/Pointed domain"/>
    <property type="match status" value="1"/>
</dbReference>
<proteinExistence type="predicted"/>
<dbReference type="InterPro" id="IPR050897">
    <property type="entry name" value="SMAUG/VTS1_RNA-bind"/>
</dbReference>
<dbReference type="Gene3D" id="1.10.150.50">
    <property type="entry name" value="Transcription Factor, Ets-1"/>
    <property type="match status" value="1"/>
</dbReference>
<organism evidence="6 7">
    <name type="scientific">Panaeolus cyanescens</name>
    <dbReference type="NCBI Taxonomy" id="181874"/>
    <lineage>
        <taxon>Eukaryota</taxon>
        <taxon>Fungi</taxon>
        <taxon>Dikarya</taxon>
        <taxon>Basidiomycota</taxon>
        <taxon>Agaricomycotina</taxon>
        <taxon>Agaricomycetes</taxon>
        <taxon>Agaricomycetidae</taxon>
        <taxon>Agaricales</taxon>
        <taxon>Agaricineae</taxon>
        <taxon>Galeropsidaceae</taxon>
        <taxon>Panaeolus</taxon>
    </lineage>
</organism>
<dbReference type="AlphaFoldDB" id="A0A409Y5V7"/>
<dbReference type="GO" id="GO:0000932">
    <property type="term" value="C:P-body"/>
    <property type="evidence" value="ECO:0007669"/>
    <property type="project" value="TreeGrafter"/>
</dbReference>
<feature type="domain" description="SAM" evidence="5">
    <location>
        <begin position="363"/>
        <end position="424"/>
    </location>
</feature>
<dbReference type="InParanoid" id="A0A409Y5V7"/>
<gene>
    <name evidence="6" type="ORF">CVT24_004069</name>
</gene>
<dbReference type="FunCoup" id="A0A409Y5V7">
    <property type="interactions" value="2"/>
</dbReference>
<comment type="caution">
    <text evidence="6">The sequence shown here is derived from an EMBL/GenBank/DDBJ whole genome shotgun (WGS) entry which is preliminary data.</text>
</comment>
<evidence type="ECO:0000313" key="6">
    <source>
        <dbReference type="EMBL" id="PPQ98390.1"/>
    </source>
</evidence>
<evidence type="ECO:0000259" key="5">
    <source>
        <dbReference type="PROSITE" id="PS50105"/>
    </source>
</evidence>
<feature type="region of interest" description="Disordered" evidence="4">
    <location>
        <begin position="293"/>
        <end position="362"/>
    </location>
</feature>
<keyword evidence="3" id="KW-0694">RNA-binding</keyword>
<accession>A0A409Y5V7</accession>
<dbReference type="Proteomes" id="UP000284842">
    <property type="component" value="Unassembled WGS sequence"/>
</dbReference>
<evidence type="ECO:0000256" key="4">
    <source>
        <dbReference type="SAM" id="MobiDB-lite"/>
    </source>
</evidence>
<dbReference type="PANTHER" id="PTHR12515:SF5">
    <property type="entry name" value="PROTEIN SMAUG"/>
    <property type="match status" value="1"/>
</dbReference>
<reference evidence="6 7" key="1">
    <citation type="journal article" date="2018" name="Evol. Lett.">
        <title>Horizontal gene cluster transfer increased hallucinogenic mushroom diversity.</title>
        <authorList>
            <person name="Reynolds H.T."/>
            <person name="Vijayakumar V."/>
            <person name="Gluck-Thaler E."/>
            <person name="Korotkin H.B."/>
            <person name="Matheny P.B."/>
            <person name="Slot J.C."/>
        </authorList>
    </citation>
    <scope>NUCLEOTIDE SEQUENCE [LARGE SCALE GENOMIC DNA]</scope>
    <source>
        <strain evidence="6 7">2629</strain>
    </source>
</reference>
<dbReference type="PROSITE" id="PS50105">
    <property type="entry name" value="SAM_DOMAIN"/>
    <property type="match status" value="1"/>
</dbReference>
<dbReference type="SMART" id="SM00454">
    <property type="entry name" value="SAM"/>
    <property type="match status" value="1"/>
</dbReference>
<dbReference type="Pfam" id="PF25479">
    <property type="entry name" value="Vts1"/>
    <property type="match status" value="1"/>
</dbReference>
<dbReference type="EMBL" id="NHTK01001383">
    <property type="protein sequence ID" value="PPQ98390.1"/>
    <property type="molecule type" value="Genomic_DNA"/>
</dbReference>
<evidence type="ECO:0000256" key="1">
    <source>
        <dbReference type="ARBA" id="ARBA00004496"/>
    </source>
</evidence>
<feature type="compositionally biased region" description="Low complexity" evidence="4">
    <location>
        <begin position="319"/>
        <end position="346"/>
    </location>
</feature>
<protein>
    <recommendedName>
        <fullName evidence="5">SAM domain-containing protein</fullName>
    </recommendedName>
</protein>
<dbReference type="GO" id="GO:0000289">
    <property type="term" value="P:nuclear-transcribed mRNA poly(A) tail shortening"/>
    <property type="evidence" value="ECO:0007669"/>
    <property type="project" value="TreeGrafter"/>
</dbReference>
<dbReference type="GO" id="GO:0003729">
    <property type="term" value="F:mRNA binding"/>
    <property type="evidence" value="ECO:0007669"/>
    <property type="project" value="TreeGrafter"/>
</dbReference>
<name>A0A409Y5V7_9AGAR</name>
<keyword evidence="2" id="KW-0963">Cytoplasm</keyword>
<dbReference type="InterPro" id="IPR013761">
    <property type="entry name" value="SAM/pointed_sf"/>
</dbReference>
<dbReference type="InterPro" id="IPR057327">
    <property type="entry name" value="Vts1_dom"/>
</dbReference>
<feature type="region of interest" description="Disordered" evidence="4">
    <location>
        <begin position="427"/>
        <end position="459"/>
    </location>
</feature>
<evidence type="ECO:0000256" key="2">
    <source>
        <dbReference type="ARBA" id="ARBA00022490"/>
    </source>
</evidence>
<sequence length="503" mass="53216">MSTIESTPQSSVSAIADVNTVAPASGQAQGASTAPATQPALEGFDRWIKDFQKYEAVLSDISKANSDVKFKEELATIEKWFAILTESEKTASLYSLVQSLTQEQYRFIAAVVQTKILPEEATASSAVPAGKCKSVLSYCIILNDTAASSATTVEAAEKSGKPKLSKLIRPPSLNLPDLDSPVTPTPVTAKESAIDEQSHQALLAQAALNRVSGDNAQAANLSNLVSTPLIPLYQKDKEGPSTGKASTSSNALPGFGGINPYTLNMLANAGLSPEAQVLAAQLVMSGLVQPTALAQPSAKGKKAPPTASWRTPTSARYPGSALRSSGLRPSSGLKSAGLKSSGLQSATPLSAMDSPREEDFDPEMLNDIPGWLRGLRLHKYTQCFDGMTWQEMVVLTDESLEQKGVAALGARRRLLRTFEHVRKRMGMEEPDSATPTTSAIPQADLPKTAEADRVPHSALPRSKLSINSPIFHPSWENNVPHSASPVVTTSETVVDGASNATAA</sequence>
<dbReference type="InterPro" id="IPR001660">
    <property type="entry name" value="SAM"/>
</dbReference>